<evidence type="ECO:0000313" key="2">
    <source>
        <dbReference type="Proteomes" id="UP001497482"/>
    </source>
</evidence>
<evidence type="ECO:0000313" key="1">
    <source>
        <dbReference type="EMBL" id="CAL1613559.1"/>
    </source>
</evidence>
<proteinExistence type="predicted"/>
<accession>A0AAV2MJE5</accession>
<sequence>MLVWCCSTDHADTGAAYGEPPTHSVEPRPRTASALWGEVGRLEKSKADCTVDQSFRQSGWKERGFQGCSSRSRAPRCRCCTQRSLTKDRTLQVKALALLEQSKKNQG</sequence>
<protein>
    <submittedName>
        <fullName evidence="1">Uncharacterized protein</fullName>
    </submittedName>
</protein>
<dbReference type="Proteomes" id="UP001497482">
    <property type="component" value="Chromosome 8"/>
</dbReference>
<name>A0AAV2MJE5_KNICA</name>
<dbReference type="AlphaFoldDB" id="A0AAV2MJE5"/>
<reference evidence="1 2" key="1">
    <citation type="submission" date="2024-04" db="EMBL/GenBank/DDBJ databases">
        <authorList>
            <person name="Waldvogel A.-M."/>
            <person name="Schoenle A."/>
        </authorList>
    </citation>
    <scope>NUCLEOTIDE SEQUENCE [LARGE SCALE GENOMIC DNA]</scope>
</reference>
<gene>
    <name evidence="1" type="ORF">KC01_LOCUS39749</name>
</gene>
<organism evidence="1 2">
    <name type="scientific">Knipowitschia caucasica</name>
    <name type="common">Caucasian dwarf goby</name>
    <name type="synonym">Pomatoschistus caucasicus</name>
    <dbReference type="NCBI Taxonomy" id="637954"/>
    <lineage>
        <taxon>Eukaryota</taxon>
        <taxon>Metazoa</taxon>
        <taxon>Chordata</taxon>
        <taxon>Craniata</taxon>
        <taxon>Vertebrata</taxon>
        <taxon>Euteleostomi</taxon>
        <taxon>Actinopterygii</taxon>
        <taxon>Neopterygii</taxon>
        <taxon>Teleostei</taxon>
        <taxon>Neoteleostei</taxon>
        <taxon>Acanthomorphata</taxon>
        <taxon>Gobiaria</taxon>
        <taxon>Gobiiformes</taxon>
        <taxon>Gobioidei</taxon>
        <taxon>Gobiidae</taxon>
        <taxon>Gobiinae</taxon>
        <taxon>Knipowitschia</taxon>
    </lineage>
</organism>
<dbReference type="EMBL" id="OZ035830">
    <property type="protein sequence ID" value="CAL1613559.1"/>
    <property type="molecule type" value="Genomic_DNA"/>
</dbReference>
<keyword evidence="2" id="KW-1185">Reference proteome</keyword>